<keyword evidence="3" id="KW-1185">Reference proteome</keyword>
<evidence type="ECO:0000259" key="1">
    <source>
        <dbReference type="Pfam" id="PF07589"/>
    </source>
</evidence>
<dbReference type="Proteomes" id="UP000886469">
    <property type="component" value="Unassembled WGS sequence"/>
</dbReference>
<dbReference type="InterPro" id="IPR013424">
    <property type="entry name" value="Ice-binding_C"/>
</dbReference>
<feature type="domain" description="Ice-binding protein C-terminal" evidence="1">
    <location>
        <begin position="83"/>
        <end position="108"/>
    </location>
</feature>
<reference evidence="2" key="1">
    <citation type="submission" date="2019-03" db="EMBL/GenBank/DDBJ databases">
        <title>Metabolic reconstructions from genomes of highly enriched 'Candidatus Accumulibacter' and 'Candidatus Competibacter' bioreactor populations.</title>
        <authorList>
            <person name="Annavajhala M.K."/>
            <person name="Welles L."/>
            <person name="Abbas B."/>
            <person name="Sorokin D."/>
            <person name="Park H."/>
            <person name="Van Loosdrecht M."/>
            <person name="Chandran K."/>
        </authorList>
    </citation>
    <scope>NUCLEOTIDE SEQUENCE</scope>
    <source>
        <strain evidence="2">SBR_L</strain>
    </source>
</reference>
<dbReference type="EMBL" id="SPMX01000006">
    <property type="protein sequence ID" value="NMQ04250.1"/>
    <property type="molecule type" value="Genomic_DNA"/>
</dbReference>
<accession>A0ABX1T3M1</accession>
<dbReference type="RefSeq" id="WP_169069238.1">
    <property type="nucleotide sequence ID" value="NZ_SPMX01000006.1"/>
</dbReference>
<evidence type="ECO:0000313" key="2">
    <source>
        <dbReference type="EMBL" id="NMQ04250.1"/>
    </source>
</evidence>
<organism evidence="2 3">
    <name type="scientific">Candidatus Accumulibacter contiguus</name>
    <dbReference type="NCBI Taxonomy" id="2954381"/>
    <lineage>
        <taxon>Bacteria</taxon>
        <taxon>Pseudomonadati</taxon>
        <taxon>Pseudomonadota</taxon>
        <taxon>Betaproteobacteria</taxon>
        <taxon>Candidatus Accumulibacter</taxon>
    </lineage>
</organism>
<proteinExistence type="predicted"/>
<evidence type="ECO:0000313" key="3">
    <source>
        <dbReference type="Proteomes" id="UP000886469"/>
    </source>
</evidence>
<dbReference type="NCBIfam" id="TIGR02595">
    <property type="entry name" value="PEP_CTERM"/>
    <property type="match status" value="1"/>
</dbReference>
<sequence length="113" mass="12145">MESTTTLVSCTASSLVLAAVVVRLNVNFNCSVSVVQSFFDYEITRVVFQVNSLDVVLHNPKLSSSPVGYSLDGRLIFEGTPSSIPEPATIYLMLIGFASVAGTARHRRPPLVA</sequence>
<protein>
    <submittedName>
        <fullName evidence="2">PEP-CTERM sorting domain-containing protein</fullName>
    </submittedName>
</protein>
<gene>
    <name evidence="2" type="ORF">E4Q08_02740</name>
</gene>
<comment type="caution">
    <text evidence="2">The sequence shown here is derived from an EMBL/GenBank/DDBJ whole genome shotgun (WGS) entry which is preliminary data.</text>
</comment>
<name>A0ABX1T3M1_9PROT</name>
<dbReference type="Pfam" id="PF07589">
    <property type="entry name" value="PEP-CTERM"/>
    <property type="match status" value="1"/>
</dbReference>